<organism evidence="1 2">
    <name type="scientific">Rhodococcus ruber</name>
    <dbReference type="NCBI Taxonomy" id="1830"/>
    <lineage>
        <taxon>Bacteria</taxon>
        <taxon>Bacillati</taxon>
        <taxon>Actinomycetota</taxon>
        <taxon>Actinomycetes</taxon>
        <taxon>Mycobacteriales</taxon>
        <taxon>Nocardiaceae</taxon>
        <taxon>Rhodococcus</taxon>
    </lineage>
</organism>
<sequence>MIEARYLDIDGALGFVEIVTPEGTPAADTLPTVLCLHTAGQSGVQWRHVARDLAVRGYRVLVPDLPGHGRSEPAPAGPVTSLTTYGDWLGALLDALDVHRPYVLGCSIGGKLTLELATRPERPLAGAVAMEAEAAPGRVNVAGLRRELEDVAGPSRAERTYLGTLASVGRSVPVATAHRIALMHKREDPEISSSDLIGWGTHDVRDRLSQLTCPLHLVVGSDDPWLEPDAVADLADRINEISPGRARFTRLDGIGHYPMEEVDDFAALADAWLTELRAATTEVLS</sequence>
<dbReference type="Gene3D" id="3.40.50.1820">
    <property type="entry name" value="alpha/beta hydrolase"/>
    <property type="match status" value="1"/>
</dbReference>
<dbReference type="AlphaFoldDB" id="A0A098BFH5"/>
<dbReference type="InterPro" id="IPR050266">
    <property type="entry name" value="AB_hydrolase_sf"/>
</dbReference>
<proteinExistence type="predicted"/>
<name>A0A098BFH5_9NOCA</name>
<accession>A0A098BFH5</accession>
<dbReference type="RefSeq" id="WP_040269896.1">
    <property type="nucleotide sequence ID" value="NZ_CP029146.1"/>
</dbReference>
<dbReference type="OrthoDB" id="27092at2"/>
<dbReference type="GO" id="GO:0046464">
    <property type="term" value="P:acylglycerol catabolic process"/>
    <property type="evidence" value="ECO:0007669"/>
    <property type="project" value="TreeGrafter"/>
</dbReference>
<dbReference type="GeneID" id="66833182"/>
<dbReference type="GO" id="GO:0016020">
    <property type="term" value="C:membrane"/>
    <property type="evidence" value="ECO:0007669"/>
    <property type="project" value="TreeGrafter"/>
</dbReference>
<dbReference type="Pfam" id="PF00561">
    <property type="entry name" value="Abhydrolase_1"/>
    <property type="match status" value="1"/>
</dbReference>
<dbReference type="InterPro" id="IPR000073">
    <property type="entry name" value="AB_hydrolase_1"/>
</dbReference>
<dbReference type="InterPro" id="IPR029058">
    <property type="entry name" value="AB_hydrolase_fold"/>
</dbReference>
<dbReference type="SUPFAM" id="SSF53474">
    <property type="entry name" value="alpha/beta-Hydrolases"/>
    <property type="match status" value="1"/>
</dbReference>
<reference evidence="1 2" key="1">
    <citation type="journal article" date="2014" name="Genome Announc.">
        <title>Draft Genome Sequence of Propane- and Butane-Oxidizing Actinobacterium Rhodococcus ruber IEGM 231.</title>
        <authorList>
            <person name="Ivshina I.B."/>
            <person name="Kuyukina M.S."/>
            <person name="Krivoruchko A.V."/>
            <person name="Barbe V."/>
            <person name="Fischer C."/>
        </authorList>
    </citation>
    <scope>NUCLEOTIDE SEQUENCE [LARGE SCALE GENOMIC DNA]</scope>
</reference>
<dbReference type="PANTHER" id="PTHR43798">
    <property type="entry name" value="MONOACYLGLYCEROL LIPASE"/>
    <property type="match status" value="1"/>
</dbReference>
<dbReference type="GO" id="GO:0047372">
    <property type="term" value="F:monoacylglycerol lipase activity"/>
    <property type="evidence" value="ECO:0007669"/>
    <property type="project" value="TreeGrafter"/>
</dbReference>
<protein>
    <submittedName>
        <fullName evidence="1">Hydrolase</fullName>
    </submittedName>
</protein>
<dbReference type="EMBL" id="CCSD01000027">
    <property type="protein sequence ID" value="CDZ86995.1"/>
    <property type="molecule type" value="Genomic_DNA"/>
</dbReference>
<dbReference type="PRINTS" id="PR00111">
    <property type="entry name" value="ABHYDROLASE"/>
</dbReference>
<evidence type="ECO:0000313" key="1">
    <source>
        <dbReference type="EMBL" id="CDZ86995.1"/>
    </source>
</evidence>
<dbReference type="Proteomes" id="UP000042997">
    <property type="component" value="Unassembled WGS sequence"/>
</dbReference>
<keyword evidence="1" id="KW-0378">Hydrolase</keyword>
<gene>
    <name evidence="1" type="ORF">RHRU231_190019</name>
</gene>
<evidence type="ECO:0000313" key="2">
    <source>
        <dbReference type="Proteomes" id="UP000042997"/>
    </source>
</evidence>
<dbReference type="eggNOG" id="COG2267">
    <property type="taxonomic scope" value="Bacteria"/>
</dbReference>
<dbReference type="PANTHER" id="PTHR43798:SF33">
    <property type="entry name" value="HYDROLASE, PUTATIVE (AFU_ORTHOLOGUE AFUA_2G14860)-RELATED"/>
    <property type="match status" value="1"/>
</dbReference>